<sequence>MSITRESHFPLLRHVFESIHSYYLEKEDNNNQQFSQQQHERDDVKWIQNHQLISSLLLKKSREKNSTTVGVVNLLKKKNRKKSMTSSSSSSTSSLSLLAHYDEYKRLDRLIFQQVFYENLKFKNQVIYKPLLESLHQLMNYLNYYLNHDENRSSNIPIEDRKRTCIEEYQSVVIHRYGNIYKISTMIENVESLECLSDLTVYNKMMINNRQILDSKSSSHIPSSSFEEHRMDDILQVLEYHQCVFNEPIILYNDSQLYKYLNLCIHYGNLYENVKYIQQSTTSPSDSVVVNIPHKIIHFVLCRHCKTVYNNFQRYKFVKIRILNSYISYLEKYSTSNKHETFFKLALNSYIQYMMDCRAHFIKYGHLKTMNQRFQKVIPKLIKHVLTMNTHNFKECQKDDLNMQTLRIDYLTLMQNISLHEQQQDHSQEIDEHYSSQQEYNSREHWKFHSFLTNQQQQHTNELVASPMQIHKFIETNSTFYLTTDWSSLFETYGFMELESHHGIQISKLYEYLIYKYGYYNNDWILEKYNEMIHEQLIPYIRNRIQNTILSSHMNVFTREFPYLSLLLRGAFPHHFDEKKVFEISLQDPQYKEHLNTLKQYILRKTNEHESGQAIREEE</sequence>
<accession>A0A6A5BFQ8</accession>
<gene>
    <name evidence="1" type="ORF">FDP41_008170</name>
</gene>
<name>A0A6A5BFQ8_NAEFO</name>
<proteinExistence type="predicted"/>
<dbReference type="VEuPathDB" id="AmoebaDB:FDP41_008170"/>
<dbReference type="Proteomes" id="UP000444721">
    <property type="component" value="Unassembled WGS sequence"/>
</dbReference>
<comment type="caution">
    <text evidence="1">The sequence shown here is derived from an EMBL/GenBank/DDBJ whole genome shotgun (WGS) entry which is preliminary data.</text>
</comment>
<dbReference type="VEuPathDB" id="AmoebaDB:NF0003710"/>
<protein>
    <submittedName>
        <fullName evidence="1">Uncharacterized protein</fullName>
    </submittedName>
</protein>
<dbReference type="VEuPathDB" id="AmoebaDB:NfTy_091640"/>
<dbReference type="EMBL" id="VFQX01000060">
    <property type="protein sequence ID" value="KAF0973466.1"/>
    <property type="molecule type" value="Genomic_DNA"/>
</dbReference>
<evidence type="ECO:0000313" key="2">
    <source>
        <dbReference type="Proteomes" id="UP000444721"/>
    </source>
</evidence>
<organism evidence="1 2">
    <name type="scientific">Naegleria fowleri</name>
    <name type="common">Brain eating amoeba</name>
    <dbReference type="NCBI Taxonomy" id="5763"/>
    <lineage>
        <taxon>Eukaryota</taxon>
        <taxon>Discoba</taxon>
        <taxon>Heterolobosea</taxon>
        <taxon>Tetramitia</taxon>
        <taxon>Eutetramitia</taxon>
        <taxon>Vahlkampfiidae</taxon>
        <taxon>Naegleria</taxon>
    </lineage>
</organism>
<dbReference type="VEuPathDB" id="AmoebaDB:NF0003700"/>
<dbReference type="GeneID" id="68115388"/>
<evidence type="ECO:0000313" key="1">
    <source>
        <dbReference type="EMBL" id="KAF0973466.1"/>
    </source>
</evidence>
<reference evidence="1 2" key="1">
    <citation type="journal article" date="2019" name="Sci. Rep.">
        <title>Nanopore sequencing improves the draft genome of the human pathogenic amoeba Naegleria fowleri.</title>
        <authorList>
            <person name="Liechti N."/>
            <person name="Schurch N."/>
            <person name="Bruggmann R."/>
            <person name="Wittwer M."/>
        </authorList>
    </citation>
    <scope>NUCLEOTIDE SEQUENCE [LARGE SCALE GENOMIC DNA]</scope>
    <source>
        <strain evidence="1 2">ATCC 30894</strain>
    </source>
</reference>
<dbReference type="RefSeq" id="XP_044558179.1">
    <property type="nucleotide sequence ID" value="XM_044711995.1"/>
</dbReference>
<dbReference type="OrthoDB" id="10432054at2759"/>
<keyword evidence="2" id="KW-1185">Reference proteome</keyword>
<dbReference type="AlphaFoldDB" id="A0A6A5BFQ8"/>